<dbReference type="PANTHER" id="PTHR38706">
    <property type="entry name" value="SI:CH211-198C19.1-RELATED"/>
    <property type="match status" value="1"/>
</dbReference>
<dbReference type="AlphaFoldDB" id="A0A9F7QZD4"/>
<accession>A0A9F7QZD4</accession>
<reference evidence="2" key="1">
    <citation type="journal article" date="2016" name="Nat. Commun.">
        <title>The channel catfish genome sequence provides insights into the evolution of scale formation in teleosts.</title>
        <authorList>
            <person name="Liu Z."/>
            <person name="Liu S."/>
            <person name="Yao J."/>
            <person name="Bao L."/>
            <person name="Zhang J."/>
            <person name="Li Y."/>
            <person name="Jiang C."/>
            <person name="Sun L."/>
            <person name="Wang R."/>
            <person name="Zhang Y."/>
            <person name="Zhou T."/>
            <person name="Zeng Q."/>
            <person name="Fu Q."/>
            <person name="Gao S."/>
            <person name="Li N."/>
            <person name="Koren S."/>
            <person name="Jiang Y."/>
            <person name="Zimin A."/>
            <person name="Xu P."/>
            <person name="Phillippy A.M."/>
            <person name="Geng X."/>
            <person name="Song L."/>
            <person name="Sun F."/>
            <person name="Li C."/>
            <person name="Wang X."/>
            <person name="Chen A."/>
            <person name="Jin Y."/>
            <person name="Yuan Z."/>
            <person name="Yang Y."/>
            <person name="Tan S."/>
            <person name="Peatman E."/>
            <person name="Lu J."/>
            <person name="Qin Z."/>
            <person name="Dunham R."/>
            <person name="Li Z."/>
            <person name="Sonstegard T."/>
            <person name="Feng J."/>
            <person name="Danzmann R.G."/>
            <person name="Schroeder S."/>
            <person name="Scheffler B."/>
            <person name="Duke M.V."/>
            <person name="Ballard L."/>
            <person name="Kucuktas H."/>
            <person name="Kaltenboeck L."/>
            <person name="Liu H."/>
            <person name="Armbruster J."/>
            <person name="Xie Y."/>
            <person name="Kirby M.L."/>
            <person name="Tian Y."/>
            <person name="Flanagan M.E."/>
            <person name="Mu W."/>
            <person name="Waldbieser G.C."/>
        </authorList>
    </citation>
    <scope>NUCLEOTIDE SEQUENCE [LARGE SCALE GENOMIC DNA]</scope>
    <source>
        <strain evidence="2">SDA103</strain>
    </source>
</reference>
<evidence type="ECO:0000313" key="3">
    <source>
        <dbReference type="RefSeq" id="XP_053535880.1"/>
    </source>
</evidence>
<protein>
    <submittedName>
        <fullName evidence="3">Uncharacterized protein LOC108263012 isoform X2</fullName>
    </submittedName>
</protein>
<reference evidence="3" key="2">
    <citation type="submission" date="2025-08" db="UniProtKB">
        <authorList>
            <consortium name="RefSeq"/>
        </authorList>
    </citation>
    <scope>IDENTIFICATION</scope>
    <source>
        <tissue evidence="3">Blood</tissue>
    </source>
</reference>
<proteinExistence type="predicted"/>
<evidence type="ECO:0000313" key="2">
    <source>
        <dbReference type="Proteomes" id="UP000221080"/>
    </source>
</evidence>
<evidence type="ECO:0000256" key="1">
    <source>
        <dbReference type="SAM" id="MobiDB-lite"/>
    </source>
</evidence>
<feature type="region of interest" description="Disordered" evidence="1">
    <location>
        <begin position="207"/>
        <end position="231"/>
    </location>
</feature>
<dbReference type="RefSeq" id="XP_053535880.1">
    <property type="nucleotide sequence ID" value="XM_053679905.1"/>
</dbReference>
<dbReference type="GeneID" id="108263012"/>
<gene>
    <name evidence="3" type="primary">LOC108263012</name>
</gene>
<sequence length="242" mass="28970">MTKPRTLNEMNGFGKPYPRHGLKLLYWFAHDCLYFDDDNKMCWQYDPEERYFGFHLFENRIDKNGDQLLPEVELDYYMVGNLRRAGADDLPDYVREDYIQNRNHSKRNMDRIIVSVDDEWFDRVYVTEHSDRTDFNKEATYCISRGLIMIIRRLTLENFLTETGYWTEEDSDQSYTEDDDDDDDEYDYVVREIRGWTLEANTDLITGYSRLPSDSDQRSEEESVDSSGDHDEYENCCRCIIL</sequence>
<organism evidence="2 3">
    <name type="scientific">Ictalurus punctatus</name>
    <name type="common">Channel catfish</name>
    <name type="synonym">Silurus punctatus</name>
    <dbReference type="NCBI Taxonomy" id="7998"/>
    <lineage>
        <taxon>Eukaryota</taxon>
        <taxon>Metazoa</taxon>
        <taxon>Chordata</taxon>
        <taxon>Craniata</taxon>
        <taxon>Vertebrata</taxon>
        <taxon>Euteleostomi</taxon>
        <taxon>Actinopterygii</taxon>
        <taxon>Neopterygii</taxon>
        <taxon>Teleostei</taxon>
        <taxon>Ostariophysi</taxon>
        <taxon>Siluriformes</taxon>
        <taxon>Ictaluridae</taxon>
        <taxon>Ictalurus</taxon>
    </lineage>
</organism>
<name>A0A9F7QZD4_ICTPU</name>
<dbReference type="Proteomes" id="UP000221080">
    <property type="component" value="Chromosome 3"/>
</dbReference>
<feature type="compositionally biased region" description="Basic and acidic residues" evidence="1">
    <location>
        <begin position="213"/>
        <end position="231"/>
    </location>
</feature>
<keyword evidence="2" id="KW-1185">Reference proteome</keyword>
<dbReference type="PANTHER" id="PTHR38706:SF2">
    <property type="match status" value="1"/>
</dbReference>